<dbReference type="GO" id="GO:0006310">
    <property type="term" value="P:DNA recombination"/>
    <property type="evidence" value="ECO:0007669"/>
    <property type="project" value="UniProtKB-KW"/>
</dbReference>
<organism evidence="7 8">
    <name type="scientific">[Ruminococcus] torques</name>
    <dbReference type="NCBI Taxonomy" id="33039"/>
    <lineage>
        <taxon>Bacteria</taxon>
        <taxon>Bacillati</taxon>
        <taxon>Bacillota</taxon>
        <taxon>Clostridia</taxon>
        <taxon>Lachnospirales</taxon>
        <taxon>Lachnospiraceae</taxon>
        <taxon>Mediterraneibacter</taxon>
    </lineage>
</organism>
<dbReference type="InterPro" id="IPR010998">
    <property type="entry name" value="Integrase_recombinase_N"/>
</dbReference>
<dbReference type="PANTHER" id="PTHR30349:SF64">
    <property type="entry name" value="PROPHAGE INTEGRASE INTD-RELATED"/>
    <property type="match status" value="1"/>
</dbReference>
<protein>
    <submittedName>
        <fullName evidence="7">Tyrosine recombinase XerC</fullName>
    </submittedName>
</protein>
<accession>A0A564SC00</accession>
<dbReference type="Gene3D" id="1.10.150.130">
    <property type="match status" value="1"/>
</dbReference>
<evidence type="ECO:0000313" key="8">
    <source>
        <dbReference type="Proteomes" id="UP000363661"/>
    </source>
</evidence>
<dbReference type="Gene3D" id="1.10.443.10">
    <property type="entry name" value="Intergrase catalytic core"/>
    <property type="match status" value="1"/>
</dbReference>
<keyword evidence="5" id="KW-0233">DNA recombination</keyword>
<evidence type="ECO:0000256" key="1">
    <source>
        <dbReference type="ARBA" id="ARBA00003283"/>
    </source>
</evidence>
<dbReference type="InterPro" id="IPR050090">
    <property type="entry name" value="Tyrosine_recombinase_XerCD"/>
</dbReference>
<dbReference type="PROSITE" id="PS51898">
    <property type="entry name" value="TYR_RECOMBINASE"/>
    <property type="match status" value="1"/>
</dbReference>
<dbReference type="InterPro" id="IPR004107">
    <property type="entry name" value="Integrase_SAM-like_N"/>
</dbReference>
<dbReference type="CDD" id="cd01189">
    <property type="entry name" value="INT_ICEBs1_C_like"/>
    <property type="match status" value="1"/>
</dbReference>
<keyword evidence="8" id="KW-1185">Reference proteome</keyword>
<dbReference type="GO" id="GO:0003677">
    <property type="term" value="F:DNA binding"/>
    <property type="evidence" value="ECO:0007669"/>
    <property type="project" value="UniProtKB-KW"/>
</dbReference>
<comment type="function">
    <text evidence="1">Site-specific tyrosine recombinase, which acts by catalyzing the cutting and rejoining of the recombining DNA molecules.</text>
</comment>
<evidence type="ECO:0000256" key="4">
    <source>
        <dbReference type="ARBA" id="ARBA00023125"/>
    </source>
</evidence>
<dbReference type="InterPro" id="IPR013762">
    <property type="entry name" value="Integrase-like_cat_sf"/>
</dbReference>
<dbReference type="InterPro" id="IPR011010">
    <property type="entry name" value="DNA_brk_join_enz"/>
</dbReference>
<sequence length="473" mass="55060">MILDFTELFKVDACASSCSNSMINTTGVLENIEDMKKTDILAKHGNEIKYYSTDKESYYYFRIPDKSVKGGAYRRKKTTREKIESALCEYYLNKEKEQLKSLQDDNMTLEQLFYEFMEHKKEKVSAGTIRRMVYDWKRYYQIKPEFINKPYKKITPVDVDDFLNSIVNTTEIKDKAFCNMCGILKQTFGYAVSARYISANENPYRVEVNKKNIIRTRKKSSKEEVYNEHEKQLLFDELNRRLQNNPTNTNILAIMLEFELGTRRGEILAIKNSDIKNGKIHIHRQVIVDCDISTISSPKITGWHAVEYTKSDAGDRYIPLTQKAMEYIEQIQEINKKTGECYQDFLFVQNGYLVNPNKLYNLLRDICKRCINIPLKGTHRIRKTWISTLVSQDIPLSVVSKISGHADEKTTMKYYVFNTNSEEETKNLILSALGDNTTSGNEELKNVTNRDNNIILFPNNKKAENTCFTRISH</sequence>
<gene>
    <name evidence="7" type="primary">xerC_1</name>
    <name evidence="7" type="ORF">RTSSTS7063_00146</name>
</gene>
<dbReference type="Pfam" id="PF14659">
    <property type="entry name" value="Phage_int_SAM_3"/>
    <property type="match status" value="1"/>
</dbReference>
<dbReference type="PANTHER" id="PTHR30349">
    <property type="entry name" value="PHAGE INTEGRASE-RELATED"/>
    <property type="match status" value="1"/>
</dbReference>
<dbReference type="SUPFAM" id="SSF56349">
    <property type="entry name" value="DNA breaking-rejoining enzymes"/>
    <property type="match status" value="1"/>
</dbReference>
<evidence type="ECO:0000256" key="5">
    <source>
        <dbReference type="ARBA" id="ARBA00023172"/>
    </source>
</evidence>
<dbReference type="Pfam" id="PF00589">
    <property type="entry name" value="Phage_integrase"/>
    <property type="match status" value="1"/>
</dbReference>
<evidence type="ECO:0000313" key="7">
    <source>
        <dbReference type="EMBL" id="VUW92589.1"/>
    </source>
</evidence>
<reference evidence="7 8" key="1">
    <citation type="submission" date="2019-07" db="EMBL/GenBank/DDBJ databases">
        <authorList>
            <person name="Hibberd C M."/>
            <person name="Gehrig L. J."/>
            <person name="Chang H.-W."/>
            <person name="Venkatesh S."/>
        </authorList>
    </citation>
    <scope>NUCLEOTIDE SEQUENCE [LARGE SCALE GENOMIC DNA]</scope>
    <source>
        <strain evidence="7">Ruminococcus_torques_SSTS_Bg7063</strain>
    </source>
</reference>
<dbReference type="AlphaFoldDB" id="A0A564SC00"/>
<proteinExistence type="inferred from homology"/>
<dbReference type="InterPro" id="IPR002104">
    <property type="entry name" value="Integrase_catalytic"/>
</dbReference>
<feature type="domain" description="Tyr recombinase" evidence="6">
    <location>
        <begin position="228"/>
        <end position="430"/>
    </location>
</feature>
<dbReference type="EMBL" id="CABHNA010000019">
    <property type="protein sequence ID" value="VUW92589.1"/>
    <property type="molecule type" value="Genomic_DNA"/>
</dbReference>
<evidence type="ECO:0000259" key="6">
    <source>
        <dbReference type="PROSITE" id="PS51898"/>
    </source>
</evidence>
<name>A0A564SC00_9FIRM</name>
<dbReference type="RefSeq" id="WP_144366219.1">
    <property type="nucleotide sequence ID" value="NZ_CABHNA010000019.1"/>
</dbReference>
<evidence type="ECO:0000256" key="2">
    <source>
        <dbReference type="ARBA" id="ARBA00008857"/>
    </source>
</evidence>
<keyword evidence="4" id="KW-0238">DNA-binding</keyword>
<evidence type="ECO:0000256" key="3">
    <source>
        <dbReference type="ARBA" id="ARBA00022908"/>
    </source>
</evidence>
<comment type="similarity">
    <text evidence="2">Belongs to the 'phage' integrase family.</text>
</comment>
<keyword evidence="3" id="KW-0229">DNA integration</keyword>
<dbReference type="Proteomes" id="UP000363661">
    <property type="component" value="Unassembled WGS sequence"/>
</dbReference>
<dbReference type="GO" id="GO:0015074">
    <property type="term" value="P:DNA integration"/>
    <property type="evidence" value="ECO:0007669"/>
    <property type="project" value="UniProtKB-KW"/>
</dbReference>